<dbReference type="GO" id="GO:0016787">
    <property type="term" value="F:hydrolase activity"/>
    <property type="evidence" value="ECO:0007669"/>
    <property type="project" value="UniProtKB-KW"/>
</dbReference>
<evidence type="ECO:0000313" key="10">
    <source>
        <dbReference type="EMBL" id="EJR29919.1"/>
    </source>
</evidence>
<evidence type="ECO:0000256" key="7">
    <source>
        <dbReference type="PIRSR" id="PIRSR601952-1"/>
    </source>
</evidence>
<feature type="binding site" evidence="8">
    <location>
        <position position="269"/>
    </location>
    <ligand>
        <name>Zn(2+)</name>
        <dbReference type="ChEBI" id="CHEBI:29105"/>
        <label>2</label>
    </ligand>
</feature>
<proteinExistence type="inferred from homology"/>
<dbReference type="PRINTS" id="PR00113">
    <property type="entry name" value="ALKPHPHTASE"/>
</dbReference>
<gene>
    <name evidence="10" type="ORF">III_05688</name>
</gene>
<accession>A0ABC9QUV9</accession>
<comment type="caution">
    <text evidence="10">The sequence shown here is derived from an EMBL/GenBank/DDBJ whole genome shotgun (WGS) entry which is preliminary data.</text>
</comment>
<evidence type="ECO:0000256" key="6">
    <source>
        <dbReference type="ARBA" id="ARBA00022842"/>
    </source>
</evidence>
<feature type="binding site" evidence="8">
    <location>
        <position position="47"/>
    </location>
    <ligand>
        <name>Mg(2+)</name>
        <dbReference type="ChEBI" id="CHEBI:18420"/>
    </ligand>
</feature>
<feature type="binding site" evidence="8">
    <location>
        <position position="47"/>
    </location>
    <ligand>
        <name>Zn(2+)</name>
        <dbReference type="ChEBI" id="CHEBI:29105"/>
        <label>2</label>
    </ligand>
</feature>
<organism evidence="10 11">
    <name type="scientific">Bacillus mycoides</name>
    <dbReference type="NCBI Taxonomy" id="1405"/>
    <lineage>
        <taxon>Bacteria</taxon>
        <taxon>Bacillati</taxon>
        <taxon>Bacillota</taxon>
        <taxon>Bacilli</taxon>
        <taxon>Bacillales</taxon>
        <taxon>Bacillaceae</taxon>
        <taxon>Bacillus</taxon>
        <taxon>Bacillus cereus group</taxon>
    </lineage>
</organism>
<dbReference type="RefSeq" id="WP_002169753.1">
    <property type="nucleotide sequence ID" value="NZ_JH792253.1"/>
</dbReference>
<sequence>MFKRLATIALGVSVLFSGFYTNVDEIASAKSEHKNKRVKNVIFLIPDGFSASYASSYYWYKGSSSVMDQILVGMVRTHSANKQVTDSAAAATAMATGVKTNNRMISVSPEGETLPTILEASKKAGKSTGLVSTTTITDATPASFAAHVDTRADEVDIAPQLIENNVDVLFGGGKQFFLPISEGGKQPERNLIVEAQKKGYKFIEKGEQIATTKATGRILGLFANESMAPELDRKNTDQPSLEVMTTMAISTLEKDRDGFFLMVEGSQIDVAGHEHDAARAMKEVESFEKAVKVSLDYAKNNGETLILIAGDHDTGGMTIGRDGIFTTQVENLRNVTASGSFMAQQVNSEKNNIKEVLKQYASIDLTDQEVIRIKGAADIALAINDVISEHAVIGWTTVGHTGVNNPVYAYGPNSDWFRGLHDNTDFPKLIAKAMEINF</sequence>
<evidence type="ECO:0000256" key="9">
    <source>
        <dbReference type="RuleBase" id="RU003946"/>
    </source>
</evidence>
<keyword evidence="3 8" id="KW-0479">Metal-binding</keyword>
<feature type="binding site" evidence="8">
    <location>
        <position position="400"/>
    </location>
    <ligand>
        <name>Zn(2+)</name>
        <dbReference type="ChEBI" id="CHEBI:29105"/>
        <label>2</label>
    </ligand>
</feature>
<dbReference type="Gene3D" id="3.40.720.10">
    <property type="entry name" value="Alkaline Phosphatase, subunit A"/>
    <property type="match status" value="1"/>
</dbReference>
<evidence type="ECO:0008006" key="12">
    <source>
        <dbReference type="Google" id="ProtNLM"/>
    </source>
</evidence>
<dbReference type="InterPro" id="IPR018299">
    <property type="entry name" value="Alkaline_phosphatase_AS"/>
</dbReference>
<feature type="binding site" evidence="8">
    <location>
        <position position="312"/>
    </location>
    <ligand>
        <name>Zn(2+)</name>
        <dbReference type="ChEBI" id="CHEBI:29105"/>
        <label>2</label>
    </ligand>
</feature>
<dbReference type="EMBL" id="AHEV01000051">
    <property type="protein sequence ID" value="EJR29919.1"/>
    <property type="molecule type" value="Genomic_DNA"/>
</dbReference>
<feature type="binding site" evidence="8">
    <location>
        <position position="140"/>
    </location>
    <ligand>
        <name>Mg(2+)</name>
        <dbReference type="ChEBI" id="CHEBI:18420"/>
    </ligand>
</feature>
<keyword evidence="4" id="KW-0378">Hydrolase</keyword>
<dbReference type="CDD" id="cd16012">
    <property type="entry name" value="ALP"/>
    <property type="match status" value="1"/>
</dbReference>
<dbReference type="Gene3D" id="1.10.60.40">
    <property type="match status" value="1"/>
</dbReference>
<evidence type="ECO:0000313" key="11">
    <source>
        <dbReference type="Proteomes" id="UP000006976"/>
    </source>
</evidence>
<evidence type="ECO:0000256" key="4">
    <source>
        <dbReference type="ARBA" id="ARBA00022801"/>
    </source>
</evidence>
<comment type="cofactor">
    <cofactor evidence="8">
        <name>Mg(2+)</name>
        <dbReference type="ChEBI" id="CHEBI:18420"/>
    </cofactor>
    <text evidence="8">Binds 1 Mg(2+) ion.</text>
</comment>
<dbReference type="InterPro" id="IPR017850">
    <property type="entry name" value="Alkaline_phosphatase_core_sf"/>
</dbReference>
<keyword evidence="2" id="KW-0597">Phosphoprotein</keyword>
<dbReference type="PROSITE" id="PS00123">
    <property type="entry name" value="ALKALINE_PHOSPHATASE"/>
    <property type="match status" value="1"/>
</dbReference>
<keyword evidence="5 8" id="KW-0862">Zinc</keyword>
<evidence type="ECO:0000256" key="8">
    <source>
        <dbReference type="PIRSR" id="PIRSR601952-2"/>
    </source>
</evidence>
<dbReference type="PANTHER" id="PTHR11596">
    <property type="entry name" value="ALKALINE PHOSPHATASE"/>
    <property type="match status" value="1"/>
</dbReference>
<feature type="binding site" evidence="8">
    <location>
        <position position="273"/>
    </location>
    <ligand>
        <name>Zn(2+)</name>
        <dbReference type="ChEBI" id="CHEBI:29105"/>
        <label>2</label>
    </ligand>
</feature>
<evidence type="ECO:0000256" key="2">
    <source>
        <dbReference type="ARBA" id="ARBA00022553"/>
    </source>
</evidence>
<dbReference type="PANTHER" id="PTHR11596:SF5">
    <property type="entry name" value="ALKALINE PHOSPHATASE"/>
    <property type="match status" value="1"/>
</dbReference>
<feature type="binding site" evidence="8">
    <location>
        <position position="138"/>
    </location>
    <ligand>
        <name>Mg(2+)</name>
        <dbReference type="ChEBI" id="CHEBI:18420"/>
    </ligand>
</feature>
<name>A0ABC9QUV9_BACMY</name>
<dbReference type="Proteomes" id="UP000006976">
    <property type="component" value="Unassembled WGS sequence"/>
</dbReference>
<dbReference type="GO" id="GO:0046872">
    <property type="term" value="F:metal ion binding"/>
    <property type="evidence" value="ECO:0007669"/>
    <property type="project" value="UniProtKB-KW"/>
</dbReference>
<dbReference type="SMART" id="SM00098">
    <property type="entry name" value="alkPPc"/>
    <property type="match status" value="1"/>
</dbReference>
<feature type="active site" description="Phosphoserine intermediate" evidence="7">
    <location>
        <position position="87"/>
    </location>
</feature>
<dbReference type="InterPro" id="IPR001952">
    <property type="entry name" value="Alkaline_phosphatase"/>
</dbReference>
<evidence type="ECO:0000256" key="3">
    <source>
        <dbReference type="ARBA" id="ARBA00022723"/>
    </source>
</evidence>
<comment type="cofactor">
    <cofactor evidence="8">
        <name>Zn(2+)</name>
        <dbReference type="ChEBI" id="CHEBI:29105"/>
    </cofactor>
    <text evidence="8">Binds 2 Zn(2+) ions.</text>
</comment>
<dbReference type="SUPFAM" id="SSF53649">
    <property type="entry name" value="Alkaline phosphatase-like"/>
    <property type="match status" value="1"/>
</dbReference>
<dbReference type="AlphaFoldDB" id="A0ABC9QUV9"/>
<evidence type="ECO:0000256" key="5">
    <source>
        <dbReference type="ARBA" id="ARBA00022833"/>
    </source>
</evidence>
<dbReference type="Pfam" id="PF00245">
    <property type="entry name" value="Alk_phosphatase"/>
    <property type="match status" value="1"/>
</dbReference>
<keyword evidence="6 8" id="KW-0460">Magnesium</keyword>
<comment type="similarity">
    <text evidence="1 9">Belongs to the alkaline phosphatase family.</text>
</comment>
<feature type="binding site" evidence="8">
    <location>
        <position position="264"/>
    </location>
    <ligand>
        <name>Mg(2+)</name>
        <dbReference type="ChEBI" id="CHEBI:18420"/>
    </ligand>
</feature>
<reference evidence="10 11" key="1">
    <citation type="submission" date="2012-04" db="EMBL/GenBank/DDBJ databases">
        <title>The Genome Sequence of Bacillus cereus VD078.</title>
        <authorList>
            <consortium name="The Broad Institute Genome Sequencing Platform"/>
            <consortium name="The Broad Institute Genome Sequencing Center for Infectious Disease"/>
            <person name="Feldgarden M."/>
            <person name="Van der Auwera G.A."/>
            <person name="Mahillon J."/>
            <person name="Duprez V."/>
            <person name="Timmery S."/>
            <person name="Mattelet C."/>
            <person name="Dierick K."/>
            <person name="Sun M."/>
            <person name="Yu Z."/>
            <person name="Zhu L."/>
            <person name="Hu X."/>
            <person name="Shank E.B."/>
            <person name="Swiecicka I."/>
            <person name="Hansen B.M."/>
            <person name="Andrup L."/>
            <person name="Young S.K."/>
            <person name="Zeng Q."/>
            <person name="Gargeya S."/>
            <person name="Fitzgerald M."/>
            <person name="Haas B."/>
            <person name="Abouelleil A."/>
            <person name="Alvarado L."/>
            <person name="Arachchi H.M."/>
            <person name="Berlin A."/>
            <person name="Chapman S.B."/>
            <person name="Goldberg J."/>
            <person name="Griggs A."/>
            <person name="Gujja S."/>
            <person name="Hansen M."/>
            <person name="Howarth C."/>
            <person name="Imamovic A."/>
            <person name="Larimer J."/>
            <person name="McCowen C."/>
            <person name="Montmayeur A."/>
            <person name="Murphy C."/>
            <person name="Neiman D."/>
            <person name="Pearson M."/>
            <person name="Priest M."/>
            <person name="Roberts A."/>
            <person name="Saif S."/>
            <person name="Shea T."/>
            <person name="Sisk P."/>
            <person name="Sykes S."/>
            <person name="Wortman J."/>
            <person name="Nusbaum C."/>
            <person name="Birren B."/>
        </authorList>
    </citation>
    <scope>NUCLEOTIDE SEQUENCE [LARGE SCALE GENOMIC DNA]</scope>
    <source>
        <strain evidence="10 11">VD078</strain>
    </source>
</reference>
<feature type="binding site" evidence="8">
    <location>
        <position position="311"/>
    </location>
    <ligand>
        <name>Zn(2+)</name>
        <dbReference type="ChEBI" id="CHEBI:29105"/>
        <label>2</label>
    </ligand>
</feature>
<evidence type="ECO:0000256" key="1">
    <source>
        <dbReference type="ARBA" id="ARBA00005984"/>
    </source>
</evidence>
<protein>
    <recommendedName>
        <fullName evidence="12">Alkaline phosphatase</fullName>
    </recommendedName>
</protein>